<dbReference type="STRING" id="1664694.A0A0N0NPI0"/>
<comment type="caution">
    <text evidence="1">The sequence shown here is derived from an EMBL/GenBank/DDBJ whole genome shotgun (WGS) entry which is preliminary data.</text>
</comment>
<evidence type="ECO:0000313" key="2">
    <source>
        <dbReference type="Proteomes" id="UP000038010"/>
    </source>
</evidence>
<proteinExistence type="predicted"/>
<dbReference type="InterPro" id="IPR019410">
    <property type="entry name" value="Methyltransf_16"/>
</dbReference>
<sequence length="337" mass="37585">MARSVDNKAGDVRHWPSAEDSLHVLDLPQLWQKPSADEMMEVLRDLRQAPDGFQDSGEVAAQEGSIQEAGIPAYLTSIIASKLVWIDDEDARESIWELASLRLSERSGRTAMPAMTRTFDIAEGLAIQLHEPSLVGDNLGLKTWASSLLLSKQLQRLSKYLPDTTSVLELGAGTGLVGVSAACLWHTSVVLTDLPEIVPNLEHNLGLNRETISSWRGNATAMPLDWSDLSSAPTKDEEKYMIVIAADPIYSPDHPPMLVDTIARWLKETGDARVVIELPRRFHYTGERAHLEDLMRQAKFEIVVQGVESGYDDWKDESGHQAVVECEYSIWRRNDKC</sequence>
<name>A0A0N0NPI0_9EURO</name>
<dbReference type="GO" id="GO:0005829">
    <property type="term" value="C:cytosol"/>
    <property type="evidence" value="ECO:0007669"/>
    <property type="project" value="TreeGrafter"/>
</dbReference>
<dbReference type="CDD" id="cd02440">
    <property type="entry name" value="AdoMet_MTases"/>
    <property type="match status" value="1"/>
</dbReference>
<dbReference type="Pfam" id="PF10294">
    <property type="entry name" value="Methyltransf_16"/>
    <property type="match status" value="1"/>
</dbReference>
<dbReference type="Gene3D" id="3.40.50.150">
    <property type="entry name" value="Vaccinia Virus protein VP39"/>
    <property type="match status" value="1"/>
</dbReference>
<accession>A0A0N0NPI0</accession>
<dbReference type="Proteomes" id="UP000038010">
    <property type="component" value="Unassembled WGS sequence"/>
</dbReference>
<dbReference type="PANTHER" id="PTHR14614">
    <property type="entry name" value="HEPATOCELLULAR CARCINOMA-ASSOCIATED ANTIGEN"/>
    <property type="match status" value="1"/>
</dbReference>
<dbReference type="SUPFAM" id="SSF53335">
    <property type="entry name" value="S-adenosyl-L-methionine-dependent methyltransferases"/>
    <property type="match status" value="1"/>
</dbReference>
<keyword evidence="2" id="KW-1185">Reference proteome</keyword>
<dbReference type="EMBL" id="LFJN01000006">
    <property type="protein sequence ID" value="KPI42748.1"/>
    <property type="molecule type" value="Genomic_DNA"/>
</dbReference>
<dbReference type="RefSeq" id="XP_018002711.1">
    <property type="nucleotide sequence ID" value="XM_018141997.1"/>
</dbReference>
<dbReference type="PANTHER" id="PTHR14614:SF156">
    <property type="entry name" value="PROTEIN-LYSINE N-METHYLTRANSFERASE EFM2"/>
    <property type="match status" value="1"/>
</dbReference>
<organism evidence="1 2">
    <name type="scientific">Cyphellophora attinorum</name>
    <dbReference type="NCBI Taxonomy" id="1664694"/>
    <lineage>
        <taxon>Eukaryota</taxon>
        <taxon>Fungi</taxon>
        <taxon>Dikarya</taxon>
        <taxon>Ascomycota</taxon>
        <taxon>Pezizomycotina</taxon>
        <taxon>Eurotiomycetes</taxon>
        <taxon>Chaetothyriomycetidae</taxon>
        <taxon>Chaetothyriales</taxon>
        <taxon>Cyphellophoraceae</taxon>
        <taxon>Cyphellophora</taxon>
    </lineage>
</organism>
<dbReference type="GeneID" id="28733877"/>
<dbReference type="GO" id="GO:0032259">
    <property type="term" value="P:methylation"/>
    <property type="evidence" value="ECO:0007669"/>
    <property type="project" value="UniProtKB-KW"/>
</dbReference>
<dbReference type="AlphaFoldDB" id="A0A0N0NPI0"/>
<dbReference type="GO" id="GO:0008757">
    <property type="term" value="F:S-adenosylmethionine-dependent methyltransferase activity"/>
    <property type="evidence" value="ECO:0007669"/>
    <property type="project" value="UniProtKB-ARBA"/>
</dbReference>
<keyword evidence="1" id="KW-0808">Transferase</keyword>
<dbReference type="VEuPathDB" id="FungiDB:AB675_2057"/>
<dbReference type="OrthoDB" id="433955at2759"/>
<protein>
    <submittedName>
        <fullName evidence="1">Protein-lysine N-methyltransferase EFM2</fullName>
    </submittedName>
</protein>
<evidence type="ECO:0000313" key="1">
    <source>
        <dbReference type="EMBL" id="KPI42748.1"/>
    </source>
</evidence>
<keyword evidence="1" id="KW-0489">Methyltransferase</keyword>
<dbReference type="InterPro" id="IPR029063">
    <property type="entry name" value="SAM-dependent_MTases_sf"/>
</dbReference>
<reference evidence="1 2" key="1">
    <citation type="submission" date="2015-06" db="EMBL/GenBank/DDBJ databases">
        <title>Draft genome of the ant-associated black yeast Phialophora attae CBS 131958.</title>
        <authorList>
            <person name="Moreno L.F."/>
            <person name="Stielow B.J."/>
            <person name="de Hoog S."/>
            <person name="Vicente V.A."/>
            <person name="Weiss V.A."/>
            <person name="de Vries M."/>
            <person name="Cruz L.M."/>
            <person name="Souza E.M."/>
        </authorList>
    </citation>
    <scope>NUCLEOTIDE SEQUENCE [LARGE SCALE GENOMIC DNA]</scope>
    <source>
        <strain evidence="1 2">CBS 131958</strain>
    </source>
</reference>
<gene>
    <name evidence="1" type="ORF">AB675_2057</name>
</gene>